<organism evidence="2 3">
    <name type="scientific">Diversispora epigaea</name>
    <dbReference type="NCBI Taxonomy" id="1348612"/>
    <lineage>
        <taxon>Eukaryota</taxon>
        <taxon>Fungi</taxon>
        <taxon>Fungi incertae sedis</taxon>
        <taxon>Mucoromycota</taxon>
        <taxon>Glomeromycotina</taxon>
        <taxon>Glomeromycetes</taxon>
        <taxon>Diversisporales</taxon>
        <taxon>Diversisporaceae</taxon>
        <taxon>Diversispora</taxon>
    </lineage>
</organism>
<sequence>MKSQSIYSSLLLCILTFTHFLTISAELCIDFPNPSKPYERVAVECPPTQNNDSYVKRETTNFFRVYHTCNSNAALCNKIKIAFDDAGKEISKVLKLKQIIYVKATFANFYPQIFLGAADSTRYIPLTSDDKIIRRYPQALVKQFSLDVHPAYNDFDIYALFNSAYDWWFRTDDETIKYNQYDFYSVVLHELIHGLGFASSWSNNLENSVNQDTTGLTPTYSFYGFYGNQFTGFTERIFDRYVKFMRNSVVSTSTYYTYQLNEAVPSGTPFNTNSEFVTEVKSSPQWKFAEYAFESATTNYSLYFSPAKDTSWNEHIYLESGLQPYDQGSSISHVSKIYELTEDFLMTHSSDPGVTLEYLIQKGGNYKSPIGPRILSVLESMGYETDAYPNPIKPTYEY</sequence>
<comment type="caution">
    <text evidence="2">The sequence shown here is derived from an EMBL/GenBank/DDBJ whole genome shotgun (WGS) entry which is preliminary data.</text>
</comment>
<evidence type="ECO:0000313" key="2">
    <source>
        <dbReference type="EMBL" id="RHZ48298.1"/>
    </source>
</evidence>
<dbReference type="EMBL" id="PQFF01000471">
    <property type="protein sequence ID" value="RHZ48298.1"/>
    <property type="molecule type" value="Genomic_DNA"/>
</dbReference>
<dbReference type="Gene3D" id="3.40.390.10">
    <property type="entry name" value="Collagenase (Catalytic Domain)"/>
    <property type="match status" value="1"/>
</dbReference>
<name>A0A397GF65_9GLOM</name>
<dbReference type="STRING" id="1348612.A0A397GF65"/>
<proteinExistence type="predicted"/>
<dbReference type="OrthoDB" id="73465at2759"/>
<dbReference type="GO" id="GO:0008237">
    <property type="term" value="F:metallopeptidase activity"/>
    <property type="evidence" value="ECO:0007669"/>
    <property type="project" value="InterPro"/>
</dbReference>
<evidence type="ECO:0008006" key="4">
    <source>
        <dbReference type="Google" id="ProtNLM"/>
    </source>
</evidence>
<reference evidence="2 3" key="1">
    <citation type="submission" date="2018-08" db="EMBL/GenBank/DDBJ databases">
        <title>Genome and evolution of the arbuscular mycorrhizal fungus Diversispora epigaea (formerly Glomus versiforme) and its bacterial endosymbionts.</title>
        <authorList>
            <person name="Sun X."/>
            <person name="Fei Z."/>
            <person name="Harrison M."/>
        </authorList>
    </citation>
    <scope>NUCLEOTIDE SEQUENCE [LARGE SCALE GENOMIC DNA]</scope>
    <source>
        <strain evidence="2 3">IT104</strain>
    </source>
</reference>
<protein>
    <recommendedName>
        <fullName evidence="4">Sequence orphan</fullName>
    </recommendedName>
</protein>
<dbReference type="SUPFAM" id="SSF55486">
    <property type="entry name" value="Metalloproteases ('zincins'), catalytic domain"/>
    <property type="match status" value="1"/>
</dbReference>
<keyword evidence="3" id="KW-1185">Reference proteome</keyword>
<accession>A0A397GF65</accession>
<dbReference type="AlphaFoldDB" id="A0A397GF65"/>
<evidence type="ECO:0000313" key="3">
    <source>
        <dbReference type="Proteomes" id="UP000266861"/>
    </source>
</evidence>
<gene>
    <name evidence="2" type="ORF">Glove_553g39</name>
</gene>
<feature type="signal peptide" evidence="1">
    <location>
        <begin position="1"/>
        <end position="25"/>
    </location>
</feature>
<evidence type="ECO:0000256" key="1">
    <source>
        <dbReference type="SAM" id="SignalP"/>
    </source>
</evidence>
<keyword evidence="1" id="KW-0732">Signal</keyword>
<dbReference type="Proteomes" id="UP000266861">
    <property type="component" value="Unassembled WGS sequence"/>
</dbReference>
<feature type="chain" id="PRO_5017420347" description="Sequence orphan" evidence="1">
    <location>
        <begin position="26"/>
        <end position="398"/>
    </location>
</feature>
<dbReference type="InterPro" id="IPR024079">
    <property type="entry name" value="MetalloPept_cat_dom_sf"/>
</dbReference>